<dbReference type="GO" id="GO:0005886">
    <property type="term" value="C:plasma membrane"/>
    <property type="evidence" value="ECO:0007669"/>
    <property type="project" value="UniProtKB-SubCell"/>
</dbReference>
<evidence type="ECO:0000256" key="2">
    <source>
        <dbReference type="ARBA" id="ARBA00008873"/>
    </source>
</evidence>
<comment type="similarity">
    <text evidence="2">Belongs to the cation diffusion facilitator (CDF) transporter (TC 2.A.4) family. SLC30A subfamily.</text>
</comment>
<dbReference type="Pfam" id="PF01545">
    <property type="entry name" value="Cation_efflux"/>
    <property type="match status" value="1"/>
</dbReference>
<keyword evidence="4 8" id="KW-0812">Transmembrane</keyword>
<evidence type="ECO:0000256" key="8">
    <source>
        <dbReference type="SAM" id="Phobius"/>
    </source>
</evidence>
<feature type="transmembrane region" description="Helical" evidence="8">
    <location>
        <begin position="509"/>
        <end position="529"/>
    </location>
</feature>
<keyword evidence="5" id="KW-0813">Transport</keyword>
<dbReference type="Gene3D" id="1.20.1510.10">
    <property type="entry name" value="Cation efflux protein transmembrane domain"/>
    <property type="match status" value="1"/>
</dbReference>
<evidence type="ECO:0000256" key="3">
    <source>
        <dbReference type="ARBA" id="ARBA00022475"/>
    </source>
</evidence>
<keyword evidence="7 8" id="KW-0472">Membrane</keyword>
<feature type="transmembrane region" description="Helical" evidence="8">
    <location>
        <begin position="356"/>
        <end position="377"/>
    </location>
</feature>
<dbReference type="InterPro" id="IPR050681">
    <property type="entry name" value="CDF/SLC30A"/>
</dbReference>
<comment type="subcellular location">
    <subcellularLocation>
        <location evidence="1">Cell membrane</location>
        <topology evidence="1">Multi-pass membrane protein</topology>
    </subcellularLocation>
</comment>
<feature type="transmembrane region" description="Helical" evidence="8">
    <location>
        <begin position="397"/>
        <end position="414"/>
    </location>
</feature>
<protein>
    <submittedName>
        <fullName evidence="10">Cadmium, cobalt and zinc/H(+)-K(+) antiporter</fullName>
    </submittedName>
</protein>
<feature type="transmembrane region" description="Helical" evidence="8">
    <location>
        <begin position="154"/>
        <end position="172"/>
    </location>
</feature>
<evidence type="ECO:0000259" key="9">
    <source>
        <dbReference type="Pfam" id="PF01545"/>
    </source>
</evidence>
<dbReference type="Proteomes" id="UP001174909">
    <property type="component" value="Unassembled WGS sequence"/>
</dbReference>
<dbReference type="InterPro" id="IPR002524">
    <property type="entry name" value="Cation_efflux"/>
</dbReference>
<evidence type="ECO:0000256" key="6">
    <source>
        <dbReference type="ARBA" id="ARBA00022989"/>
    </source>
</evidence>
<dbReference type="EMBL" id="CASHTH010000317">
    <property type="protein sequence ID" value="CAI7997517.1"/>
    <property type="molecule type" value="Genomic_DNA"/>
</dbReference>
<dbReference type="SUPFAM" id="SSF161111">
    <property type="entry name" value="Cation efflux protein transmembrane domain-like"/>
    <property type="match status" value="1"/>
</dbReference>
<feature type="transmembrane region" description="Helical" evidence="8">
    <location>
        <begin position="593"/>
        <end position="615"/>
    </location>
</feature>
<feature type="transmembrane region" description="Helical" evidence="8">
    <location>
        <begin position="434"/>
        <end position="458"/>
    </location>
</feature>
<keyword evidence="3" id="KW-1003">Cell membrane</keyword>
<dbReference type="PANTHER" id="PTHR11562:SF17">
    <property type="entry name" value="RE54080P-RELATED"/>
    <property type="match status" value="1"/>
</dbReference>
<feature type="transmembrane region" description="Helical" evidence="8">
    <location>
        <begin position="90"/>
        <end position="110"/>
    </location>
</feature>
<dbReference type="InterPro" id="IPR027469">
    <property type="entry name" value="Cation_efflux_TMD_sf"/>
</dbReference>
<keyword evidence="5" id="KW-0862">Zinc</keyword>
<feature type="domain" description="Cation efflux protein transmembrane" evidence="9">
    <location>
        <begin position="1"/>
        <end position="132"/>
    </location>
</feature>
<keyword evidence="6 8" id="KW-1133">Transmembrane helix</keyword>
<proteinExistence type="inferred from homology"/>
<evidence type="ECO:0000256" key="7">
    <source>
        <dbReference type="ARBA" id="ARBA00023136"/>
    </source>
</evidence>
<dbReference type="PANTHER" id="PTHR11562">
    <property type="entry name" value="CATION EFFLUX PROTEIN/ ZINC TRANSPORTER"/>
    <property type="match status" value="1"/>
</dbReference>
<feature type="transmembrane region" description="Helical" evidence="8">
    <location>
        <begin position="54"/>
        <end position="78"/>
    </location>
</feature>
<dbReference type="Pfam" id="PF09678">
    <property type="entry name" value="Caa3_CtaG"/>
    <property type="match status" value="1"/>
</dbReference>
<accession>A0AA35R010</accession>
<evidence type="ECO:0000256" key="5">
    <source>
        <dbReference type="ARBA" id="ARBA00022906"/>
    </source>
</evidence>
<comment type="caution">
    <text evidence="10">The sequence shown here is derived from an EMBL/GenBank/DDBJ whole genome shotgun (WGS) entry which is preliminary data.</text>
</comment>
<gene>
    <name evidence="10" type="ORF">GBAR_LOCUS2170</name>
</gene>
<feature type="transmembrane region" description="Helical" evidence="8">
    <location>
        <begin position="478"/>
        <end position="497"/>
    </location>
</feature>
<feature type="transmembrane region" description="Helical" evidence="8">
    <location>
        <begin position="541"/>
        <end position="573"/>
    </location>
</feature>
<keyword evidence="11" id="KW-1185">Reference proteome</keyword>
<keyword evidence="5" id="KW-0406">Ion transport</keyword>
<reference evidence="10" key="1">
    <citation type="submission" date="2023-03" db="EMBL/GenBank/DDBJ databases">
        <authorList>
            <person name="Steffen K."/>
            <person name="Cardenas P."/>
        </authorList>
    </citation>
    <scope>NUCLEOTIDE SEQUENCE</scope>
</reference>
<dbReference type="InterPro" id="IPR058533">
    <property type="entry name" value="Cation_efflux_TM"/>
</dbReference>
<sequence length="635" mass="70173">MAFWVAGRPATFTRTFGFHRAEVLAALANAASLWAITIWIGFEAYDRLTNPQEIQGGLVLVVGAAGLVVNLIVAWVLLHSSGHSLNLRAALLHVLSDLMGSVAVLIGSILILAFGWYIADAILSIFIAVLVLNIPTYCRRKPAAAKGSPVLPRLKLASLLIPLWVIILLLGVEADAAFAQSAEQQEDITGPVRIDRKVVAGGYDLFVEAEASNLSLGTALVSVAVLNAVTGEPIPDARVVIHTRHIGSSETGWASALPVPERPEIYRARMKLEYPGPWDFRVEVDGPLGRVETQVGKRTQAMTQDARTRERYNGPKPVCFKGWVLTALAVAVLWHLVIGASAAYAHGRVAPGDNLWLAWNTANPLPTLFLFLAAYLYMNGLGKRERPSHPVSIWHRISFFSGLFVIFLALQSPIDPLAEHYFFIHQIQHLLIRMLGPLLILLGAPLTPMLRGLPLWALQGGVRAAIRQKWVRSAYRRFTNPAVAVGIFMGALYIWQVPFLHDTAVRNDYVHEVMHVSMLFSGFLFWWLVIDPKPHRSRLHYGLRVLYLGLIVLPNTVLGAGIAFSTGLLYQSYAEVEKPLMLSAITDQQLGGLFLWVVGDMMSIVAAGIVMIMWYQREQEKDRLEAAQRSNQARP</sequence>
<feature type="transmembrane region" description="Helical" evidence="8">
    <location>
        <begin position="318"/>
        <end position="344"/>
    </location>
</feature>
<dbReference type="InterPro" id="IPR019108">
    <property type="entry name" value="Caa3_assmbl_CtaG-rel"/>
</dbReference>
<organism evidence="10 11">
    <name type="scientific">Geodia barretti</name>
    <name type="common">Barrett's horny sponge</name>
    <dbReference type="NCBI Taxonomy" id="519541"/>
    <lineage>
        <taxon>Eukaryota</taxon>
        <taxon>Metazoa</taxon>
        <taxon>Porifera</taxon>
        <taxon>Demospongiae</taxon>
        <taxon>Heteroscleromorpha</taxon>
        <taxon>Tetractinellida</taxon>
        <taxon>Astrophorina</taxon>
        <taxon>Geodiidae</taxon>
        <taxon>Geodia</taxon>
    </lineage>
</organism>
<evidence type="ECO:0000313" key="10">
    <source>
        <dbReference type="EMBL" id="CAI7997517.1"/>
    </source>
</evidence>
<feature type="transmembrane region" description="Helical" evidence="8">
    <location>
        <begin position="21"/>
        <end position="42"/>
    </location>
</feature>
<feature type="transmembrane region" description="Helical" evidence="8">
    <location>
        <begin position="116"/>
        <end position="134"/>
    </location>
</feature>
<dbReference type="GO" id="GO:0005385">
    <property type="term" value="F:zinc ion transmembrane transporter activity"/>
    <property type="evidence" value="ECO:0007669"/>
    <property type="project" value="TreeGrafter"/>
</dbReference>
<dbReference type="AlphaFoldDB" id="A0AA35R010"/>
<evidence type="ECO:0000256" key="4">
    <source>
        <dbReference type="ARBA" id="ARBA00022692"/>
    </source>
</evidence>
<keyword evidence="5" id="KW-0864">Zinc transport</keyword>
<evidence type="ECO:0000313" key="11">
    <source>
        <dbReference type="Proteomes" id="UP001174909"/>
    </source>
</evidence>
<dbReference type="NCBIfam" id="TIGR01297">
    <property type="entry name" value="CDF"/>
    <property type="match status" value="1"/>
</dbReference>
<name>A0AA35R010_GEOBA</name>
<evidence type="ECO:0000256" key="1">
    <source>
        <dbReference type="ARBA" id="ARBA00004651"/>
    </source>
</evidence>